<dbReference type="PROSITE" id="PS50157">
    <property type="entry name" value="ZINC_FINGER_C2H2_2"/>
    <property type="match status" value="3"/>
</dbReference>
<feature type="domain" description="C2H2-type" evidence="16">
    <location>
        <begin position="559"/>
        <end position="584"/>
    </location>
</feature>
<keyword evidence="4" id="KW-0479">Metal-binding</keyword>
<dbReference type="GO" id="GO:0000981">
    <property type="term" value="F:DNA-binding transcription factor activity, RNA polymerase II-specific"/>
    <property type="evidence" value="ECO:0007669"/>
    <property type="project" value="TreeGrafter"/>
</dbReference>
<evidence type="ECO:0000256" key="3">
    <source>
        <dbReference type="ARBA" id="ARBA00022553"/>
    </source>
</evidence>
<evidence type="ECO:0000256" key="7">
    <source>
        <dbReference type="ARBA" id="ARBA00022833"/>
    </source>
</evidence>
<comment type="caution">
    <text evidence="17">The sequence shown here is derived from an EMBL/GenBank/DDBJ whole genome shotgun (WGS) entry which is preliminary data.</text>
</comment>
<feature type="region of interest" description="Disordered" evidence="15">
    <location>
        <begin position="442"/>
        <end position="494"/>
    </location>
</feature>
<dbReference type="SMART" id="SM00355">
    <property type="entry name" value="ZnF_C2H2"/>
    <property type="match status" value="3"/>
</dbReference>
<keyword evidence="9" id="KW-0805">Transcription regulation</keyword>
<keyword evidence="7" id="KW-0862">Zinc</keyword>
<feature type="compositionally biased region" description="Polar residues" evidence="15">
    <location>
        <begin position="97"/>
        <end position="115"/>
    </location>
</feature>
<feature type="region of interest" description="Disordered" evidence="15">
    <location>
        <begin position="59"/>
        <end position="167"/>
    </location>
</feature>
<name>A0A8J2JAB4_9HEXA</name>
<dbReference type="GO" id="GO:0008270">
    <property type="term" value="F:zinc ion binding"/>
    <property type="evidence" value="ECO:0007669"/>
    <property type="project" value="UniProtKB-KW"/>
</dbReference>
<feature type="domain" description="C2H2-type" evidence="16">
    <location>
        <begin position="499"/>
        <end position="528"/>
    </location>
</feature>
<keyword evidence="10" id="KW-0238">DNA-binding</keyword>
<evidence type="ECO:0000256" key="9">
    <source>
        <dbReference type="ARBA" id="ARBA00023015"/>
    </source>
</evidence>
<evidence type="ECO:0000259" key="16">
    <source>
        <dbReference type="PROSITE" id="PS50157"/>
    </source>
</evidence>
<evidence type="ECO:0000256" key="2">
    <source>
        <dbReference type="ARBA" id="ARBA00006991"/>
    </source>
</evidence>
<keyword evidence="3" id="KW-0597">Phosphoprotein</keyword>
<evidence type="ECO:0000256" key="6">
    <source>
        <dbReference type="ARBA" id="ARBA00022771"/>
    </source>
</evidence>
<keyword evidence="8" id="KW-0832">Ubl conjugation</keyword>
<dbReference type="Proteomes" id="UP000708208">
    <property type="component" value="Unassembled WGS sequence"/>
</dbReference>
<feature type="compositionally biased region" description="Basic residues" evidence="15">
    <location>
        <begin position="483"/>
        <end position="494"/>
    </location>
</feature>
<feature type="compositionally biased region" description="Low complexity" evidence="15">
    <location>
        <begin position="116"/>
        <end position="129"/>
    </location>
</feature>
<feature type="region of interest" description="Disordered" evidence="15">
    <location>
        <begin position="211"/>
        <end position="250"/>
    </location>
</feature>
<accession>A0A8J2JAB4</accession>
<feature type="region of interest" description="Disordered" evidence="15">
    <location>
        <begin position="282"/>
        <end position="334"/>
    </location>
</feature>
<dbReference type="Pfam" id="PF00096">
    <property type="entry name" value="zf-C2H2"/>
    <property type="match status" value="3"/>
</dbReference>
<dbReference type="PANTHER" id="PTHR23235">
    <property type="entry name" value="KRUEPPEL-LIKE TRANSCRIPTION FACTOR"/>
    <property type="match status" value="1"/>
</dbReference>
<keyword evidence="12" id="KW-0804">Transcription</keyword>
<feature type="compositionally biased region" description="Low complexity" evidence="15">
    <location>
        <begin position="139"/>
        <end position="151"/>
    </location>
</feature>
<dbReference type="FunFam" id="3.30.160.60:FF:000237">
    <property type="entry name" value="Krueppel-like factor 2"/>
    <property type="match status" value="1"/>
</dbReference>
<evidence type="ECO:0000256" key="13">
    <source>
        <dbReference type="ARBA" id="ARBA00023242"/>
    </source>
</evidence>
<proteinExistence type="inferred from homology"/>
<evidence type="ECO:0000256" key="1">
    <source>
        <dbReference type="ARBA" id="ARBA00004123"/>
    </source>
</evidence>
<feature type="compositionally biased region" description="Low complexity" evidence="15">
    <location>
        <begin position="73"/>
        <end position="84"/>
    </location>
</feature>
<evidence type="ECO:0000256" key="8">
    <source>
        <dbReference type="ARBA" id="ARBA00022843"/>
    </source>
</evidence>
<dbReference type="GO" id="GO:0005634">
    <property type="term" value="C:nucleus"/>
    <property type="evidence" value="ECO:0007669"/>
    <property type="project" value="UniProtKB-SubCell"/>
</dbReference>
<evidence type="ECO:0000256" key="15">
    <source>
        <dbReference type="SAM" id="MobiDB-lite"/>
    </source>
</evidence>
<dbReference type="EMBL" id="CAJVCH010021913">
    <property type="protein sequence ID" value="CAG7692189.1"/>
    <property type="molecule type" value="Genomic_DNA"/>
</dbReference>
<dbReference type="GO" id="GO:0045893">
    <property type="term" value="P:positive regulation of DNA-templated transcription"/>
    <property type="evidence" value="ECO:0007669"/>
    <property type="project" value="UniProtKB-ARBA"/>
</dbReference>
<organism evidence="17 18">
    <name type="scientific">Allacma fusca</name>
    <dbReference type="NCBI Taxonomy" id="39272"/>
    <lineage>
        <taxon>Eukaryota</taxon>
        <taxon>Metazoa</taxon>
        <taxon>Ecdysozoa</taxon>
        <taxon>Arthropoda</taxon>
        <taxon>Hexapoda</taxon>
        <taxon>Collembola</taxon>
        <taxon>Symphypleona</taxon>
        <taxon>Sminthuridae</taxon>
        <taxon>Allacma</taxon>
    </lineage>
</organism>
<evidence type="ECO:0000256" key="12">
    <source>
        <dbReference type="ARBA" id="ARBA00023163"/>
    </source>
</evidence>
<dbReference type="GO" id="GO:0000978">
    <property type="term" value="F:RNA polymerase II cis-regulatory region sequence-specific DNA binding"/>
    <property type="evidence" value="ECO:0007669"/>
    <property type="project" value="TreeGrafter"/>
</dbReference>
<evidence type="ECO:0000313" key="17">
    <source>
        <dbReference type="EMBL" id="CAG7692189.1"/>
    </source>
</evidence>
<sequence length="584" mass="64011">MSSTLTVPLPTSSSVHASVPAHLIMPMRSVQYSTCLQVTMTEYADVNMWQEIESVLMNEGGQGNGRHPVGVANGSNNSHSINSGLQQGHGQHDGPGVTSTMPPQQSPLKMYISQTSPPSSVSSSSPASSNHHSQFLGYNNNNNNNSTTNNNYPLGHSHSHGMTSAGPCNDSPIKCEAIDMCDSPNSEHQRHSNNNNNDLLHFRDFYGDSFKPIPPQSASSEVSHSSGGSSNAMSALDSSSNKSNFTSSMLESPGVSLYSAGMRCYTTNGSNCLTDGARDYSPESYDPHVVPSTTTGPSPYGPPCHYSPTGSPPQHALESSNVHGHHHGHLIGAPAPHPIASPYLPNCMDHSGGNLNINLNLNFQGVQNNLSRLHHHHHHHHHHGHLPPPPPHAQTPNAHYSFKVMTPPLSPHPNNLMSSISSTRIPAPHGQLQIPHLHEQLHHPHHPQQPHHHLHHPATHPIGIPTSLQFQLQDGPQPPPVTKPKRGRRRWGRKKVTTHSCTYAGCAKTYTKSSHLKAHLRTHTGEKPYQCNWKGCGWKFARSDELTRHYRKHTGDRPFQCRLCERAFSRSDHLALHMKRHISV</sequence>
<evidence type="ECO:0000256" key="4">
    <source>
        <dbReference type="ARBA" id="ARBA00022723"/>
    </source>
</evidence>
<dbReference type="PROSITE" id="PS00028">
    <property type="entry name" value="ZINC_FINGER_C2H2_1"/>
    <property type="match status" value="3"/>
</dbReference>
<keyword evidence="13" id="KW-0539">Nucleus</keyword>
<keyword evidence="18" id="KW-1185">Reference proteome</keyword>
<feature type="compositionally biased region" description="Basic residues" evidence="15">
    <location>
        <begin position="443"/>
        <end position="458"/>
    </location>
</feature>
<comment type="subcellular location">
    <subcellularLocation>
        <location evidence="1">Nucleus</location>
    </subcellularLocation>
</comment>
<feature type="domain" description="C2H2-type" evidence="16">
    <location>
        <begin position="529"/>
        <end position="558"/>
    </location>
</feature>
<dbReference type="PANTHER" id="PTHR23235:SF158">
    <property type="entry name" value="C2H2-TYPE DOMAIN-CONTAINING PROTEIN"/>
    <property type="match status" value="1"/>
</dbReference>
<evidence type="ECO:0000256" key="10">
    <source>
        <dbReference type="ARBA" id="ARBA00023125"/>
    </source>
</evidence>
<feature type="region of interest" description="Disordered" evidence="15">
    <location>
        <begin position="373"/>
        <end position="399"/>
    </location>
</feature>
<dbReference type="FunFam" id="3.30.160.60:FF:000018">
    <property type="entry name" value="Krueppel-like factor 15"/>
    <property type="match status" value="1"/>
</dbReference>
<dbReference type="AlphaFoldDB" id="A0A8J2JAB4"/>
<dbReference type="FunFam" id="3.30.160.60:FF:000624">
    <property type="entry name" value="zinc finger protein 697"/>
    <property type="match status" value="1"/>
</dbReference>
<keyword evidence="11" id="KW-0010">Activator</keyword>
<keyword evidence="5" id="KW-0677">Repeat</keyword>
<keyword evidence="6 14" id="KW-0863">Zinc-finger</keyword>
<evidence type="ECO:0000256" key="5">
    <source>
        <dbReference type="ARBA" id="ARBA00022737"/>
    </source>
</evidence>
<gene>
    <name evidence="17" type="ORF">AFUS01_LOCUS3634</name>
</gene>
<protein>
    <recommendedName>
        <fullName evidence="16">C2H2-type domain-containing protein</fullName>
    </recommendedName>
</protein>
<feature type="compositionally biased region" description="Basic residues" evidence="15">
    <location>
        <begin position="373"/>
        <end position="385"/>
    </location>
</feature>
<evidence type="ECO:0000256" key="14">
    <source>
        <dbReference type="PROSITE-ProRule" id="PRU00042"/>
    </source>
</evidence>
<dbReference type="OrthoDB" id="4748970at2759"/>
<reference evidence="17" key="1">
    <citation type="submission" date="2021-06" db="EMBL/GenBank/DDBJ databases">
        <authorList>
            <person name="Hodson N. C."/>
            <person name="Mongue J. A."/>
            <person name="Jaron S. K."/>
        </authorList>
    </citation>
    <scope>NUCLEOTIDE SEQUENCE</scope>
</reference>
<comment type="similarity">
    <text evidence="2">Belongs to the krueppel C2H2-type zinc-finger protein family.</text>
</comment>
<dbReference type="InterPro" id="IPR013087">
    <property type="entry name" value="Znf_C2H2_type"/>
</dbReference>
<evidence type="ECO:0000313" key="18">
    <source>
        <dbReference type="Proteomes" id="UP000708208"/>
    </source>
</evidence>
<evidence type="ECO:0000256" key="11">
    <source>
        <dbReference type="ARBA" id="ARBA00023159"/>
    </source>
</evidence>
<feature type="compositionally biased region" description="Low complexity" evidence="15">
    <location>
        <begin position="217"/>
        <end position="248"/>
    </location>
</feature>